<organism evidence="1 2">
    <name type="scientific">Acaulospora colombiana</name>
    <dbReference type="NCBI Taxonomy" id="27376"/>
    <lineage>
        <taxon>Eukaryota</taxon>
        <taxon>Fungi</taxon>
        <taxon>Fungi incertae sedis</taxon>
        <taxon>Mucoromycota</taxon>
        <taxon>Glomeromycotina</taxon>
        <taxon>Glomeromycetes</taxon>
        <taxon>Diversisporales</taxon>
        <taxon>Acaulosporaceae</taxon>
        <taxon>Acaulospora</taxon>
    </lineage>
</organism>
<name>A0ACA9K341_9GLOM</name>
<accession>A0ACA9K341</accession>
<evidence type="ECO:0000313" key="2">
    <source>
        <dbReference type="Proteomes" id="UP000789525"/>
    </source>
</evidence>
<gene>
    <name evidence="1" type="ORF">ACOLOM_LOCUS696</name>
</gene>
<protein>
    <submittedName>
        <fullName evidence="1">14260_t:CDS:1</fullName>
    </submittedName>
</protein>
<dbReference type="Proteomes" id="UP000789525">
    <property type="component" value="Unassembled WGS sequence"/>
</dbReference>
<keyword evidence="2" id="KW-1185">Reference proteome</keyword>
<evidence type="ECO:0000313" key="1">
    <source>
        <dbReference type="EMBL" id="CAG8449673.1"/>
    </source>
</evidence>
<comment type="caution">
    <text evidence="1">The sequence shown here is derived from an EMBL/GenBank/DDBJ whole genome shotgun (WGS) entry which is preliminary data.</text>
</comment>
<sequence>MSKSIIVTGASRGIGRAVTLQLLKNFNSNVVAIARSEKDLSSLKVHVEEDLGLKGRLEIVIGDVADENVAEQAVQKSLNAWGKLDGVVANAGISILQPMGKIADATMEDWKR</sequence>
<proteinExistence type="predicted"/>
<reference evidence="1" key="1">
    <citation type="submission" date="2021-06" db="EMBL/GenBank/DDBJ databases">
        <authorList>
            <person name="Kallberg Y."/>
            <person name="Tangrot J."/>
            <person name="Rosling A."/>
        </authorList>
    </citation>
    <scope>NUCLEOTIDE SEQUENCE</scope>
    <source>
        <strain evidence="1">CL356</strain>
    </source>
</reference>
<dbReference type="EMBL" id="CAJVPT010000757">
    <property type="protein sequence ID" value="CAG8449673.1"/>
    <property type="molecule type" value="Genomic_DNA"/>
</dbReference>